<evidence type="ECO:0000256" key="3">
    <source>
        <dbReference type="ARBA" id="ARBA00023004"/>
    </source>
</evidence>
<dbReference type="OrthoDB" id="9799639at2"/>
<dbReference type="GO" id="GO:0003735">
    <property type="term" value="F:structural constituent of ribosome"/>
    <property type="evidence" value="ECO:0007669"/>
    <property type="project" value="TreeGrafter"/>
</dbReference>
<protein>
    <submittedName>
        <fullName evidence="5">Methyltransferase domain-containing protein</fullName>
    </submittedName>
</protein>
<dbReference type="SUPFAM" id="SSF53335">
    <property type="entry name" value="S-adenosyl-L-methionine-dependent methyltransferases"/>
    <property type="match status" value="1"/>
</dbReference>
<dbReference type="AlphaFoldDB" id="A0A6B8KJX5"/>
<dbReference type="PANTHER" id="PTHR13184">
    <property type="entry name" value="37S RIBOSOMAL PROTEIN S22"/>
    <property type="match status" value="1"/>
</dbReference>
<reference evidence="5 6" key="1">
    <citation type="submission" date="2019-11" db="EMBL/GenBank/DDBJ databases">
        <title>The genome sequence of Methylocystis heyeri.</title>
        <authorList>
            <person name="Oshkin I.Y."/>
            <person name="Miroshnikov K."/>
            <person name="Dedysh S.N."/>
        </authorList>
    </citation>
    <scope>NUCLEOTIDE SEQUENCE [LARGE SCALE GENOMIC DNA]</scope>
    <source>
        <strain evidence="5 6">H2</strain>
    </source>
</reference>
<dbReference type="InterPro" id="IPR015324">
    <property type="entry name" value="Ribosomal_Rsm22-like"/>
</dbReference>
<evidence type="ECO:0000313" key="6">
    <source>
        <dbReference type="Proteomes" id="UP000309061"/>
    </source>
</evidence>
<dbReference type="Gene3D" id="3.40.50.150">
    <property type="entry name" value="Vaccinia Virus protein VP39"/>
    <property type="match status" value="1"/>
</dbReference>
<keyword evidence="6" id="KW-1185">Reference proteome</keyword>
<keyword evidence="2" id="KW-0809">Transit peptide</keyword>
<dbReference type="KEGG" id="mhey:H2LOC_017800"/>
<keyword evidence="5" id="KW-0808">Transferase</keyword>
<dbReference type="Proteomes" id="UP000309061">
    <property type="component" value="Chromosome"/>
</dbReference>
<keyword evidence="3" id="KW-0408">Iron</keyword>
<dbReference type="Pfam" id="PF09243">
    <property type="entry name" value="Rsm22"/>
    <property type="match status" value="1"/>
</dbReference>
<gene>
    <name evidence="5" type="ORF">H2LOC_017800</name>
</gene>
<dbReference type="GO" id="GO:0032259">
    <property type="term" value="P:methylation"/>
    <property type="evidence" value="ECO:0007669"/>
    <property type="project" value="UniProtKB-KW"/>
</dbReference>
<evidence type="ECO:0000256" key="2">
    <source>
        <dbReference type="ARBA" id="ARBA00022946"/>
    </source>
</evidence>
<proteinExistence type="predicted"/>
<dbReference type="InterPro" id="IPR052571">
    <property type="entry name" value="Mt_RNA_Methyltransferase"/>
</dbReference>
<sequence length="341" mass="37066">MNQHGASTARAALPAELSAAIAQLLEGRARKELAERAARISAGFRARKTSRELLREDDDALAYALTRLPATFAVNAAVMRRILEEAPDFSPRSLLDAGCGLASAALAALESWPAMETIRLLDRSPEFLALAARLKASSRHAALAEAALLTADLDDIPAGEGEADLVVASYALTEIPDRALEEVAEALWTRARGALVLVEPGTPRDHARLMGLRRRLIELGAKVGLPCPHDSACPMTEPDWCHFAARLPRSRDHMLAKGGEVPFEDEKYCYLVAFKPSQAESEKGARVLAPPRSSKWGVELGLCTARGLERKTFAKRDKGLFQIMRKAEWGDSVALKEGNDR</sequence>
<accession>A0A6B8KJX5</accession>
<dbReference type="GO" id="GO:0006412">
    <property type="term" value="P:translation"/>
    <property type="evidence" value="ECO:0007669"/>
    <property type="project" value="InterPro"/>
</dbReference>
<keyword evidence="1" id="KW-0479">Metal-binding</keyword>
<evidence type="ECO:0000313" key="5">
    <source>
        <dbReference type="EMBL" id="QGM47391.1"/>
    </source>
</evidence>
<evidence type="ECO:0000256" key="4">
    <source>
        <dbReference type="ARBA" id="ARBA00023014"/>
    </source>
</evidence>
<dbReference type="GO" id="GO:0008168">
    <property type="term" value="F:methyltransferase activity"/>
    <property type="evidence" value="ECO:0007669"/>
    <property type="project" value="UniProtKB-KW"/>
</dbReference>
<dbReference type="PANTHER" id="PTHR13184:SF5">
    <property type="entry name" value="METHYLTRANSFERASE-LIKE PROTEIN 17, MITOCHONDRIAL"/>
    <property type="match status" value="1"/>
</dbReference>
<organism evidence="5 6">
    <name type="scientific">Methylocystis heyeri</name>
    <dbReference type="NCBI Taxonomy" id="391905"/>
    <lineage>
        <taxon>Bacteria</taxon>
        <taxon>Pseudomonadati</taxon>
        <taxon>Pseudomonadota</taxon>
        <taxon>Alphaproteobacteria</taxon>
        <taxon>Hyphomicrobiales</taxon>
        <taxon>Methylocystaceae</taxon>
        <taxon>Methylocystis</taxon>
    </lineage>
</organism>
<dbReference type="InterPro" id="IPR029063">
    <property type="entry name" value="SAM-dependent_MTases_sf"/>
</dbReference>
<dbReference type="GO" id="GO:0015935">
    <property type="term" value="C:small ribosomal subunit"/>
    <property type="evidence" value="ECO:0007669"/>
    <property type="project" value="TreeGrafter"/>
</dbReference>
<evidence type="ECO:0000256" key="1">
    <source>
        <dbReference type="ARBA" id="ARBA00022723"/>
    </source>
</evidence>
<dbReference type="EMBL" id="CP046052">
    <property type="protein sequence ID" value="QGM47391.1"/>
    <property type="molecule type" value="Genomic_DNA"/>
</dbReference>
<name>A0A6B8KJX5_9HYPH</name>
<dbReference type="RefSeq" id="WP_136497369.1">
    <property type="nucleotide sequence ID" value="NZ_CP046052.1"/>
</dbReference>
<keyword evidence="4" id="KW-0411">Iron-sulfur</keyword>
<keyword evidence="5" id="KW-0489">Methyltransferase</keyword>
<dbReference type="GO" id="GO:0051536">
    <property type="term" value="F:iron-sulfur cluster binding"/>
    <property type="evidence" value="ECO:0007669"/>
    <property type="project" value="UniProtKB-KW"/>
</dbReference>
<dbReference type="GO" id="GO:0046872">
    <property type="term" value="F:metal ion binding"/>
    <property type="evidence" value="ECO:0007669"/>
    <property type="project" value="UniProtKB-KW"/>
</dbReference>